<dbReference type="InterPro" id="IPR033989">
    <property type="entry name" value="CD209-like_CTLD"/>
</dbReference>
<reference evidence="4 5" key="1">
    <citation type="journal article" date="2021" name="Sci. Rep.">
        <title>Chromosome anchoring in Senegalese sole (Solea senegalensis) reveals sex-associated markers and genome rearrangements in flatfish.</title>
        <authorList>
            <person name="Guerrero-Cozar I."/>
            <person name="Gomez-Garrido J."/>
            <person name="Berbel C."/>
            <person name="Martinez-Blanch J.F."/>
            <person name="Alioto T."/>
            <person name="Claros M.G."/>
            <person name="Gagnaire P.A."/>
            <person name="Manchado M."/>
        </authorList>
    </citation>
    <scope>NUCLEOTIDE SEQUENCE [LARGE SCALE GENOMIC DNA]</scope>
    <source>
        <strain evidence="4">Sse05_10M</strain>
    </source>
</reference>
<proteinExistence type="predicted"/>
<protein>
    <recommendedName>
        <fullName evidence="3">C-type lectin domain-containing protein</fullName>
    </recommendedName>
</protein>
<keyword evidence="2" id="KW-0812">Transmembrane</keyword>
<dbReference type="InterPro" id="IPR001304">
    <property type="entry name" value="C-type_lectin-like"/>
</dbReference>
<keyword evidence="5" id="KW-1185">Reference proteome</keyword>
<dbReference type="Proteomes" id="UP000693946">
    <property type="component" value="Linkage Group LG3"/>
</dbReference>
<accession>A0AAV6QWY3</accession>
<dbReference type="PROSITE" id="PS00615">
    <property type="entry name" value="C_TYPE_LECTIN_1"/>
    <property type="match status" value="1"/>
</dbReference>
<dbReference type="InterPro" id="IPR050111">
    <property type="entry name" value="C-type_lectin/snaclec_domain"/>
</dbReference>
<dbReference type="Pfam" id="PF00059">
    <property type="entry name" value="Lectin_C"/>
    <property type="match status" value="1"/>
</dbReference>
<evidence type="ECO:0000259" key="3">
    <source>
        <dbReference type="PROSITE" id="PS50041"/>
    </source>
</evidence>
<keyword evidence="1" id="KW-0430">Lectin</keyword>
<gene>
    <name evidence="4" type="ORF">JOB18_021858</name>
</gene>
<dbReference type="InterPro" id="IPR018378">
    <property type="entry name" value="C-type_lectin_CS"/>
</dbReference>
<sequence length="277" mass="32055">MTTEYHDNAEEDSSTFWNSEPRTVSFSGVSRFRRWLYPTLVATVILVLIIALGASNSRTSNRLWSLEKSVSNLTGSLNNAEQLSQDATKDVNRLRFAVENNKDELSSVSEALRQLSTLDMLSKTVEKLKCSFERFMKNSSNVDGCCPLEWDTFEDTCYLFSKTSLNWHAARDWCNAKEAHLVILTTDKEWDFVTTRSTGTFFWVGLNDEKGEWEWVNQTPYIMNRRRWRPGQPDSWIHHGLGPEDEDCAHLHSDGRLNDLHCTTRLRFICQMHSKRS</sequence>
<feature type="domain" description="C-type lectin" evidence="3">
    <location>
        <begin position="153"/>
        <end position="271"/>
    </location>
</feature>
<dbReference type="PROSITE" id="PS50041">
    <property type="entry name" value="C_TYPE_LECTIN_2"/>
    <property type="match status" value="1"/>
</dbReference>
<keyword evidence="2" id="KW-1133">Transmembrane helix</keyword>
<comment type="caution">
    <text evidence="4">The sequence shown here is derived from an EMBL/GenBank/DDBJ whole genome shotgun (WGS) entry which is preliminary data.</text>
</comment>
<dbReference type="CDD" id="cd03590">
    <property type="entry name" value="CLECT_DC-SIGN_like"/>
    <property type="match status" value="1"/>
</dbReference>
<organism evidence="4 5">
    <name type="scientific">Solea senegalensis</name>
    <name type="common">Senegalese sole</name>
    <dbReference type="NCBI Taxonomy" id="28829"/>
    <lineage>
        <taxon>Eukaryota</taxon>
        <taxon>Metazoa</taxon>
        <taxon>Chordata</taxon>
        <taxon>Craniata</taxon>
        <taxon>Vertebrata</taxon>
        <taxon>Euteleostomi</taxon>
        <taxon>Actinopterygii</taxon>
        <taxon>Neopterygii</taxon>
        <taxon>Teleostei</taxon>
        <taxon>Neoteleostei</taxon>
        <taxon>Acanthomorphata</taxon>
        <taxon>Carangaria</taxon>
        <taxon>Pleuronectiformes</taxon>
        <taxon>Pleuronectoidei</taxon>
        <taxon>Soleidae</taxon>
        <taxon>Solea</taxon>
    </lineage>
</organism>
<evidence type="ECO:0000256" key="2">
    <source>
        <dbReference type="SAM" id="Phobius"/>
    </source>
</evidence>
<evidence type="ECO:0000256" key="1">
    <source>
        <dbReference type="ARBA" id="ARBA00022734"/>
    </source>
</evidence>
<name>A0AAV6QWY3_SOLSE</name>
<dbReference type="SMART" id="SM00034">
    <property type="entry name" value="CLECT"/>
    <property type="match status" value="1"/>
</dbReference>
<keyword evidence="2" id="KW-0472">Membrane</keyword>
<dbReference type="PANTHER" id="PTHR22803">
    <property type="entry name" value="MANNOSE, PHOSPHOLIPASE, LECTIN RECEPTOR RELATED"/>
    <property type="match status" value="1"/>
</dbReference>
<evidence type="ECO:0000313" key="5">
    <source>
        <dbReference type="Proteomes" id="UP000693946"/>
    </source>
</evidence>
<feature type="transmembrane region" description="Helical" evidence="2">
    <location>
        <begin position="35"/>
        <end position="54"/>
    </location>
</feature>
<dbReference type="GO" id="GO:0030246">
    <property type="term" value="F:carbohydrate binding"/>
    <property type="evidence" value="ECO:0007669"/>
    <property type="project" value="UniProtKB-KW"/>
</dbReference>
<dbReference type="AlphaFoldDB" id="A0AAV6QWY3"/>
<dbReference type="EMBL" id="JAGKHQ010000015">
    <property type="protein sequence ID" value="KAG7496606.1"/>
    <property type="molecule type" value="Genomic_DNA"/>
</dbReference>
<evidence type="ECO:0000313" key="4">
    <source>
        <dbReference type="EMBL" id="KAG7496606.1"/>
    </source>
</evidence>